<dbReference type="OrthoDB" id="9808866at2"/>
<organism evidence="1 2">
    <name type="scientific">Neolewinella xylanilytica</name>
    <dbReference type="NCBI Taxonomy" id="1514080"/>
    <lineage>
        <taxon>Bacteria</taxon>
        <taxon>Pseudomonadati</taxon>
        <taxon>Bacteroidota</taxon>
        <taxon>Saprospiria</taxon>
        <taxon>Saprospirales</taxon>
        <taxon>Lewinellaceae</taxon>
        <taxon>Neolewinella</taxon>
    </lineage>
</organism>
<keyword evidence="2" id="KW-1185">Reference proteome</keyword>
<gene>
    <name evidence="1" type="ORF">CLV84_0868</name>
</gene>
<accession>A0A2S6I8V6</accession>
<dbReference type="Proteomes" id="UP000237662">
    <property type="component" value="Unassembled WGS sequence"/>
</dbReference>
<protein>
    <recommendedName>
        <fullName evidence="3">1,4-alpha-glucan branching enzyme</fullName>
    </recommendedName>
</protein>
<comment type="caution">
    <text evidence="1">The sequence shown here is derived from an EMBL/GenBank/DDBJ whole genome shotgun (WGS) entry which is preliminary data.</text>
</comment>
<reference evidence="1 2" key="1">
    <citation type="submission" date="2018-02" db="EMBL/GenBank/DDBJ databases">
        <title>Genomic Encyclopedia of Archaeal and Bacterial Type Strains, Phase II (KMG-II): from individual species to whole genera.</title>
        <authorList>
            <person name="Goeker M."/>
        </authorList>
    </citation>
    <scope>NUCLEOTIDE SEQUENCE [LARGE SCALE GENOMIC DNA]</scope>
    <source>
        <strain evidence="1 2">DSM 29526</strain>
    </source>
</reference>
<evidence type="ECO:0008006" key="3">
    <source>
        <dbReference type="Google" id="ProtNLM"/>
    </source>
</evidence>
<dbReference type="EMBL" id="PTJC01000005">
    <property type="protein sequence ID" value="PPK87909.1"/>
    <property type="molecule type" value="Genomic_DNA"/>
</dbReference>
<evidence type="ECO:0000313" key="2">
    <source>
        <dbReference type="Proteomes" id="UP000237662"/>
    </source>
</evidence>
<proteinExistence type="predicted"/>
<evidence type="ECO:0000313" key="1">
    <source>
        <dbReference type="EMBL" id="PPK87909.1"/>
    </source>
</evidence>
<sequence>MADTTKTTDHDAIKKWVTDRNGAPAKIEGTDGGDGEMIRVYFEQKKENADLKKIGWDEWFKQFDKSKLALLHSTEAGNTFNKLVSRD</sequence>
<dbReference type="RefSeq" id="WP_104418488.1">
    <property type="nucleotide sequence ID" value="NZ_PTJC01000005.1"/>
</dbReference>
<name>A0A2S6I8V6_9BACT</name>
<dbReference type="AlphaFoldDB" id="A0A2S6I8V6"/>